<evidence type="ECO:0000313" key="2">
    <source>
        <dbReference type="Proteomes" id="UP000291106"/>
    </source>
</evidence>
<dbReference type="AlphaFoldDB" id="A0A411PEZ3"/>
<dbReference type="EMBL" id="CP036200">
    <property type="protein sequence ID" value="QBF82115.1"/>
    <property type="molecule type" value="Genomic_DNA"/>
</dbReference>
<organism evidence="1 2">
    <name type="scientific">Shewanella maritima</name>
    <dbReference type="NCBI Taxonomy" id="2520507"/>
    <lineage>
        <taxon>Bacteria</taxon>
        <taxon>Pseudomonadati</taxon>
        <taxon>Pseudomonadota</taxon>
        <taxon>Gammaproteobacteria</taxon>
        <taxon>Alteromonadales</taxon>
        <taxon>Shewanellaceae</taxon>
        <taxon>Shewanella</taxon>
    </lineage>
</organism>
<dbReference type="KEGG" id="smai:EXU30_04895"/>
<evidence type="ECO:0000313" key="1">
    <source>
        <dbReference type="EMBL" id="QBF82115.1"/>
    </source>
</evidence>
<name>A0A411PEZ3_9GAMM</name>
<dbReference type="OrthoDB" id="6402601at2"/>
<dbReference type="Proteomes" id="UP000291106">
    <property type="component" value="Chromosome"/>
</dbReference>
<sequence>MNLEQLTAILQILEAEQPKGVGISNLSKKSGVESYHLRKYLAKYKDYFTQLPDSKAYTINNFGRFKGSSVAMIEHHKQQSEQNQSSNFSWYLLALTTAFVLMTAASQSG</sequence>
<dbReference type="RefSeq" id="WP_130598088.1">
    <property type="nucleotide sequence ID" value="NZ_CP036200.1"/>
</dbReference>
<proteinExistence type="predicted"/>
<gene>
    <name evidence="1" type="ORF">EXU30_04895</name>
</gene>
<keyword evidence="2" id="KW-1185">Reference proteome</keyword>
<protein>
    <submittedName>
        <fullName evidence="1">Uncharacterized protein</fullName>
    </submittedName>
</protein>
<accession>A0A411PEZ3</accession>
<reference evidence="1 2" key="1">
    <citation type="submission" date="2019-02" db="EMBL/GenBank/DDBJ databases">
        <title>Shewanella sp. D4-2 isolated from Dokdo Island.</title>
        <authorList>
            <person name="Baek K."/>
        </authorList>
    </citation>
    <scope>NUCLEOTIDE SEQUENCE [LARGE SCALE GENOMIC DNA]</scope>
    <source>
        <strain evidence="1 2">D4-2</strain>
    </source>
</reference>